<reference evidence="2 3" key="1">
    <citation type="submission" date="2017-09" db="EMBL/GenBank/DDBJ databases">
        <title>Depth-based differentiation of microbial function through sediment-hosted aquifers and enrichment of novel symbionts in the deep terrestrial subsurface.</title>
        <authorList>
            <person name="Probst A.J."/>
            <person name="Ladd B."/>
            <person name="Jarett J.K."/>
            <person name="Geller-Mcgrath D.E."/>
            <person name="Sieber C.M."/>
            <person name="Emerson J.B."/>
            <person name="Anantharaman K."/>
            <person name="Thomas B.C."/>
            <person name="Malmstrom R."/>
            <person name="Stieglmeier M."/>
            <person name="Klingl A."/>
            <person name="Woyke T."/>
            <person name="Ryan C.M."/>
            <person name="Banfield J.F."/>
        </authorList>
    </citation>
    <scope>NUCLEOTIDE SEQUENCE [LARGE SCALE GENOMIC DNA]</scope>
    <source>
        <strain evidence="2">CG10_big_fil_rev_8_21_14_0_10_32_10</strain>
    </source>
</reference>
<evidence type="ECO:0000256" key="1">
    <source>
        <dbReference type="SAM" id="Phobius"/>
    </source>
</evidence>
<name>A0A2H0R9H1_UNCKA</name>
<proteinExistence type="predicted"/>
<dbReference type="EMBL" id="PCXU01000037">
    <property type="protein sequence ID" value="PIR43120.1"/>
    <property type="molecule type" value="Genomic_DNA"/>
</dbReference>
<keyword evidence="1" id="KW-1133">Transmembrane helix</keyword>
<feature type="transmembrane region" description="Helical" evidence="1">
    <location>
        <begin position="65"/>
        <end position="92"/>
    </location>
</feature>
<dbReference type="AlphaFoldDB" id="A0A2H0R9H1"/>
<evidence type="ECO:0008006" key="4">
    <source>
        <dbReference type="Google" id="ProtNLM"/>
    </source>
</evidence>
<organism evidence="2 3">
    <name type="scientific">candidate division WWE3 bacterium CG10_big_fil_rev_8_21_14_0_10_32_10</name>
    <dbReference type="NCBI Taxonomy" id="1975090"/>
    <lineage>
        <taxon>Bacteria</taxon>
        <taxon>Katanobacteria</taxon>
    </lineage>
</organism>
<dbReference type="Pfam" id="PF06182">
    <property type="entry name" value="ABC2_membrane_6"/>
    <property type="match status" value="1"/>
</dbReference>
<keyword evidence="1" id="KW-0812">Transmembrane</keyword>
<keyword evidence="1" id="KW-0472">Membrane</keyword>
<protein>
    <recommendedName>
        <fullName evidence="4">ABC transporter permease</fullName>
    </recommendedName>
</protein>
<dbReference type="PANTHER" id="PTHR36833">
    <property type="entry name" value="SLR0610 PROTEIN-RELATED"/>
    <property type="match status" value="1"/>
</dbReference>
<feature type="transmembrane region" description="Helical" evidence="1">
    <location>
        <begin position="149"/>
        <end position="177"/>
    </location>
</feature>
<feature type="transmembrane region" description="Helical" evidence="1">
    <location>
        <begin position="112"/>
        <end position="137"/>
    </location>
</feature>
<dbReference type="InterPro" id="IPR010390">
    <property type="entry name" value="ABC-2_transporter-like"/>
</dbReference>
<accession>A0A2H0R9H1</accession>
<evidence type="ECO:0000313" key="2">
    <source>
        <dbReference type="EMBL" id="PIR43120.1"/>
    </source>
</evidence>
<comment type="caution">
    <text evidence="2">The sequence shown here is derived from an EMBL/GenBank/DDBJ whole genome shotgun (WGS) entry which is preliminary data.</text>
</comment>
<gene>
    <name evidence="2" type="ORF">COV24_04365</name>
</gene>
<feature type="transmembrane region" description="Helical" evidence="1">
    <location>
        <begin position="31"/>
        <end position="53"/>
    </location>
</feature>
<evidence type="ECO:0000313" key="3">
    <source>
        <dbReference type="Proteomes" id="UP000230214"/>
    </source>
</evidence>
<sequence length="265" mass="30689">MNLSGFKKYETYYINTIKMNIMSLIEYRTDFTTVILGTYGYMLLALFFLNILFKNINSLGGWTYYQIMILFSITQFLYYIFWSFTGGAAGFLTNLINRGELDKFLIKPINTVFSICTNQFALFTTLPSFLFAFVIFYTGVKNVSIEGSYILFIISLIISSVILYLNYFTISIITFWWEDTGQMHSVFNNLLDLQNYPLEIYPKLIKPLFVTLIPIAIIAYAPFYFLLRGFSLELFAYQITALTTFLIIAILLWKNGLKNYSSASS</sequence>
<dbReference type="Proteomes" id="UP000230214">
    <property type="component" value="Unassembled WGS sequence"/>
</dbReference>
<dbReference type="PANTHER" id="PTHR36833:SF1">
    <property type="entry name" value="INTEGRAL MEMBRANE TRANSPORT PROTEIN"/>
    <property type="match status" value="1"/>
</dbReference>
<feature type="transmembrane region" description="Helical" evidence="1">
    <location>
        <begin position="234"/>
        <end position="253"/>
    </location>
</feature>
<feature type="transmembrane region" description="Helical" evidence="1">
    <location>
        <begin position="208"/>
        <end position="227"/>
    </location>
</feature>